<protein>
    <submittedName>
        <fullName evidence="2">Uncharacterized protein</fullName>
    </submittedName>
</protein>
<keyword evidence="3" id="KW-1185">Reference proteome</keyword>
<dbReference type="Proteomes" id="UP001365128">
    <property type="component" value="Unassembled WGS sequence"/>
</dbReference>
<name>A0ABR1M3E6_9PEZI</name>
<evidence type="ECO:0000313" key="3">
    <source>
        <dbReference type="Proteomes" id="UP001365128"/>
    </source>
</evidence>
<organism evidence="2 3">
    <name type="scientific">Phyllosticta citricarpa</name>
    <dbReference type="NCBI Taxonomy" id="55181"/>
    <lineage>
        <taxon>Eukaryota</taxon>
        <taxon>Fungi</taxon>
        <taxon>Dikarya</taxon>
        <taxon>Ascomycota</taxon>
        <taxon>Pezizomycotina</taxon>
        <taxon>Dothideomycetes</taxon>
        <taxon>Dothideomycetes incertae sedis</taxon>
        <taxon>Botryosphaeriales</taxon>
        <taxon>Phyllostictaceae</taxon>
        <taxon>Phyllosticta</taxon>
    </lineage>
</organism>
<evidence type="ECO:0000313" key="2">
    <source>
        <dbReference type="EMBL" id="KAK7541524.1"/>
    </source>
</evidence>
<sequence length="217" mass="24321">MGCFASKNASATQTETVRLVYASPSPSPSLTLTLDTVRVPPPRADPRSPAWAPRLRARESEVHVRLVFSPTPSDASSLVPPPDRDLFRRNQTAVKVPPPGVDRRRRWRPLKNEKETSIQNSKLRDCKETRLRWNSEKKKKRHSGWYEMTSRPRTMTGGRCCKVAPQPPGAPLALQGLRDRSSPIKPQRTRSWTHGNRMSLKTSAGSGSLSFECFPVA</sequence>
<feature type="region of interest" description="Disordered" evidence="1">
    <location>
        <begin position="23"/>
        <end position="52"/>
    </location>
</feature>
<proteinExistence type="predicted"/>
<accession>A0ABR1M3E6</accession>
<evidence type="ECO:0000256" key="1">
    <source>
        <dbReference type="SAM" id="MobiDB-lite"/>
    </source>
</evidence>
<dbReference type="EMBL" id="JBBPDW010000024">
    <property type="protein sequence ID" value="KAK7541524.1"/>
    <property type="molecule type" value="Genomic_DNA"/>
</dbReference>
<comment type="caution">
    <text evidence="2">The sequence shown here is derived from an EMBL/GenBank/DDBJ whole genome shotgun (WGS) entry which is preliminary data.</text>
</comment>
<reference evidence="2 3" key="1">
    <citation type="submission" date="2024-04" db="EMBL/GenBank/DDBJ databases">
        <title>Phyllosticta paracitricarpa is synonymous to the EU quarantine fungus P. citricarpa based on phylogenomic analyses.</title>
        <authorList>
            <consortium name="Lawrence Berkeley National Laboratory"/>
            <person name="Van Ingen-Buijs V.A."/>
            <person name="Van Westerhoven A.C."/>
            <person name="Haridas S."/>
            <person name="Skiadas P."/>
            <person name="Martin F."/>
            <person name="Groenewald J.Z."/>
            <person name="Crous P.W."/>
            <person name="Seidl M.F."/>
        </authorList>
    </citation>
    <scope>NUCLEOTIDE SEQUENCE [LARGE SCALE GENOMIC DNA]</scope>
    <source>
        <strain evidence="2 3">CBS 122670</strain>
    </source>
</reference>
<gene>
    <name evidence="2" type="ORF">IWX46DRAFT_582382</name>
</gene>